<dbReference type="PRINTS" id="PR00102">
    <property type="entry name" value="OTCASE"/>
</dbReference>
<feature type="binding site" evidence="8">
    <location>
        <position position="265"/>
    </location>
    <ligand>
        <name>L-ornithine</name>
        <dbReference type="ChEBI" id="CHEBI:46911"/>
    </ligand>
</feature>
<dbReference type="NCBIfam" id="NF001986">
    <property type="entry name" value="PRK00779.1"/>
    <property type="match status" value="1"/>
</dbReference>
<keyword evidence="12" id="KW-1185">Reference proteome</keyword>
<dbReference type="PANTHER" id="PTHR45753:SF3">
    <property type="entry name" value="ORNITHINE TRANSCARBAMYLASE, MITOCHONDRIAL"/>
    <property type="match status" value="1"/>
</dbReference>
<feature type="binding site" evidence="8">
    <location>
        <begin position="92"/>
        <end position="95"/>
    </location>
    <ligand>
        <name>carbamoyl phosphate</name>
        <dbReference type="ChEBI" id="CHEBI:58228"/>
    </ligand>
</feature>
<feature type="binding site" evidence="8">
    <location>
        <begin position="305"/>
        <end position="306"/>
    </location>
    <ligand>
        <name>carbamoyl phosphate</name>
        <dbReference type="ChEBI" id="CHEBI:58228"/>
    </ligand>
</feature>
<dbReference type="EMBL" id="CP104064">
    <property type="protein sequence ID" value="WAH35561.1"/>
    <property type="molecule type" value="Genomic_DNA"/>
</dbReference>
<evidence type="ECO:0000313" key="12">
    <source>
        <dbReference type="Proteomes" id="UP001164803"/>
    </source>
</evidence>
<dbReference type="GO" id="GO:0004585">
    <property type="term" value="F:ornithine carbamoyltransferase activity"/>
    <property type="evidence" value="ECO:0007669"/>
    <property type="project" value="UniProtKB-EC"/>
</dbReference>
<feature type="binding site" evidence="8">
    <location>
        <begin position="170"/>
        <end position="173"/>
    </location>
    <ligand>
        <name>carbamoyl phosphate</name>
        <dbReference type="ChEBI" id="CHEBI:58228"/>
    </ligand>
</feature>
<dbReference type="InterPro" id="IPR006130">
    <property type="entry name" value="Asp/Orn_carbamoylTrfase"/>
</dbReference>
<evidence type="ECO:0000256" key="1">
    <source>
        <dbReference type="ARBA" id="ARBA00003822"/>
    </source>
</evidence>
<evidence type="ECO:0000313" key="11">
    <source>
        <dbReference type="EMBL" id="WAH35561.1"/>
    </source>
</evidence>
<dbReference type="InterPro" id="IPR024904">
    <property type="entry name" value="OTCase_ArgI"/>
</dbReference>
<feature type="binding site" evidence="8">
    <location>
        <position position="201"/>
    </location>
    <ligand>
        <name>L-ornithine</name>
        <dbReference type="ChEBI" id="CHEBI:46911"/>
    </ligand>
</feature>
<dbReference type="SUPFAM" id="SSF53671">
    <property type="entry name" value="Aspartate/ornithine carbamoyltransferase"/>
    <property type="match status" value="1"/>
</dbReference>
<dbReference type="Proteomes" id="UP001164803">
    <property type="component" value="Chromosome"/>
</dbReference>
<dbReference type="InterPro" id="IPR036901">
    <property type="entry name" value="Asp/Orn_carbamoylTrfase_sf"/>
</dbReference>
<dbReference type="InterPro" id="IPR002292">
    <property type="entry name" value="Orn/put_carbamltrans"/>
</dbReference>
<dbReference type="PRINTS" id="PR00100">
    <property type="entry name" value="AOTCASE"/>
</dbReference>
<evidence type="ECO:0000256" key="5">
    <source>
        <dbReference type="ARBA" id="ARBA00016634"/>
    </source>
</evidence>
<evidence type="ECO:0000256" key="3">
    <source>
        <dbReference type="ARBA" id="ARBA00007805"/>
    </source>
</evidence>
<dbReference type="Pfam" id="PF02729">
    <property type="entry name" value="OTCace_N"/>
    <property type="match status" value="1"/>
</dbReference>
<keyword evidence="8" id="KW-0963">Cytoplasm</keyword>
<feature type="binding site" evidence="8">
    <location>
        <begin position="269"/>
        <end position="270"/>
    </location>
    <ligand>
        <name>L-ornithine</name>
        <dbReference type="ChEBI" id="CHEBI:46911"/>
    </ligand>
</feature>
<feature type="domain" description="Aspartate/ornithine carbamoyltransferase Asp/Orn-binding" evidence="9">
    <location>
        <begin position="189"/>
        <end position="343"/>
    </location>
</feature>
<dbReference type="InterPro" id="IPR006131">
    <property type="entry name" value="Asp_carbamoyltransf_Asp/Orn-bd"/>
</dbReference>
<dbReference type="PROSITE" id="PS00097">
    <property type="entry name" value="CARBAMOYLTRANSFERASE"/>
    <property type="match status" value="1"/>
</dbReference>
<comment type="function">
    <text evidence="1">Reversibly catalyzes the transfer of the carbamoyl group from carbamoyl phosphate (CP) to the N(epsilon) atom of ornithine (ORN) to produce L-citrulline.</text>
</comment>
<proteinExistence type="inferred from homology"/>
<accession>A0ABY6Z016</accession>
<feature type="binding site" evidence="8">
    <location>
        <position position="119"/>
    </location>
    <ligand>
        <name>carbamoyl phosphate</name>
        <dbReference type="ChEBI" id="CHEBI:58228"/>
    </ligand>
</feature>
<evidence type="ECO:0000256" key="2">
    <source>
        <dbReference type="ARBA" id="ARBA00004975"/>
    </source>
</evidence>
<evidence type="ECO:0000259" key="10">
    <source>
        <dbReference type="Pfam" id="PF02729"/>
    </source>
</evidence>
<comment type="pathway">
    <text evidence="2">Amino-acid biosynthesis; L-arginine biosynthesis; L-arginine from L-ornithine and carbamoyl phosphate: step 1/3.</text>
</comment>
<evidence type="ECO:0000259" key="9">
    <source>
        <dbReference type="Pfam" id="PF00185"/>
    </source>
</evidence>
<dbReference type="EC" id="2.1.3.3" evidence="4 8"/>
<dbReference type="Gene3D" id="3.40.50.1370">
    <property type="entry name" value="Aspartate/ornithine carbamoyltransferase"/>
    <property type="match status" value="2"/>
</dbReference>
<dbReference type="NCBIfam" id="TIGR00658">
    <property type="entry name" value="orni_carb_tr"/>
    <property type="match status" value="1"/>
</dbReference>
<reference evidence="11" key="1">
    <citation type="submission" date="2022-08" db="EMBL/GenBank/DDBJ databases">
        <title>Alicyclobacillus dauci DSM2870, complete genome.</title>
        <authorList>
            <person name="Wang Q."/>
            <person name="Cai R."/>
            <person name="Wang Z."/>
        </authorList>
    </citation>
    <scope>NUCLEOTIDE SEQUENCE</scope>
    <source>
        <strain evidence="11">DSM 28700</strain>
    </source>
</reference>
<dbReference type="PANTHER" id="PTHR45753">
    <property type="entry name" value="ORNITHINE CARBAMOYLTRANSFERASE, MITOCHONDRIAL"/>
    <property type="match status" value="1"/>
</dbReference>
<organism evidence="11 12">
    <name type="scientific">Alicyclobacillus dauci</name>
    <dbReference type="NCBI Taxonomy" id="1475485"/>
    <lineage>
        <taxon>Bacteria</taxon>
        <taxon>Bacillati</taxon>
        <taxon>Bacillota</taxon>
        <taxon>Bacilli</taxon>
        <taxon>Bacillales</taxon>
        <taxon>Alicyclobacillaceae</taxon>
        <taxon>Alicyclobacillus</taxon>
    </lineage>
</organism>
<name>A0ABY6Z016_9BACL</name>
<protein>
    <recommendedName>
        <fullName evidence="5 8">Ornithine carbamoyltransferase</fullName>
        <shortName evidence="8">OTCase</shortName>
        <ecNumber evidence="4 8">2.1.3.3</ecNumber>
    </recommendedName>
</protein>
<sequence length="355" mass="38682">MAMWETAGAVGRGTSSVVPLGSNYLSVRLQNALWEAHLTLCGRDFLHFSDVSSSEIANLIRLAQVLKEAQKTNFVHRLLAGKTIGLIFDKSSTRTRVSFEVGMLQLGGHALFLPGNHLQTGRGEPISDTAQVLSRYVDGVMIRTFSQSDVQTFADYASVPVINGLTDEFHPCQLMADALTILEHQGTLQGVTVAYVGDGNNLANSWLQIAPKLGMNIRIATPPGYAPLPEVVEESKFHAVHEKTQVLVTTDPARAVDGANVIYTDTWVSMGDEDEAEQRLASFDGYQVNAELCRLAKKDFIFMHCLPAHRGEEVSTEIIDGPQSVIFDQAENRLHAQKAILAALLADAGSFGEDM</sequence>
<evidence type="ECO:0000256" key="4">
    <source>
        <dbReference type="ARBA" id="ARBA00013007"/>
    </source>
</evidence>
<feature type="binding site" evidence="8">
    <location>
        <position position="333"/>
    </location>
    <ligand>
        <name>carbamoyl phosphate</name>
        <dbReference type="ChEBI" id="CHEBI:58228"/>
    </ligand>
</feature>
<comment type="similarity">
    <text evidence="3 8">Belongs to the aspartate/ornithine carbamoyltransferase superfamily. OTCase family.</text>
</comment>
<feature type="domain" description="Aspartate/ornithine carbamoyltransferase carbamoyl-P binding" evidence="10">
    <location>
        <begin position="43"/>
        <end position="183"/>
    </location>
</feature>
<evidence type="ECO:0000256" key="6">
    <source>
        <dbReference type="ARBA" id="ARBA00022679"/>
    </source>
</evidence>
<dbReference type="Pfam" id="PF00185">
    <property type="entry name" value="OTCace"/>
    <property type="match status" value="1"/>
</dbReference>
<evidence type="ECO:0000256" key="7">
    <source>
        <dbReference type="ARBA" id="ARBA00048772"/>
    </source>
</evidence>
<keyword evidence="6 8" id="KW-0808">Transferase</keyword>
<comment type="catalytic activity">
    <reaction evidence="7 8">
        <text>carbamoyl phosphate + L-ornithine = L-citrulline + phosphate + H(+)</text>
        <dbReference type="Rhea" id="RHEA:19513"/>
        <dbReference type="ChEBI" id="CHEBI:15378"/>
        <dbReference type="ChEBI" id="CHEBI:43474"/>
        <dbReference type="ChEBI" id="CHEBI:46911"/>
        <dbReference type="ChEBI" id="CHEBI:57743"/>
        <dbReference type="ChEBI" id="CHEBI:58228"/>
        <dbReference type="EC" id="2.1.3.3"/>
    </reaction>
</comment>
<comment type="subcellular location">
    <subcellularLocation>
        <location evidence="8">Cytoplasm</location>
    </subcellularLocation>
</comment>
<feature type="binding site" evidence="8">
    <location>
        <position position="143"/>
    </location>
    <ligand>
        <name>carbamoyl phosphate</name>
        <dbReference type="ChEBI" id="CHEBI:58228"/>
    </ligand>
</feature>
<evidence type="ECO:0000256" key="8">
    <source>
        <dbReference type="HAMAP-Rule" id="MF_01109"/>
    </source>
</evidence>
<gene>
    <name evidence="11" type="primary">argF</name>
    <name evidence="11" type="ORF">NZD86_14860</name>
</gene>
<dbReference type="InterPro" id="IPR006132">
    <property type="entry name" value="Asp/Orn_carbamoyltranf_P-bd"/>
</dbReference>
<dbReference type="HAMAP" id="MF_01109">
    <property type="entry name" value="OTCase"/>
    <property type="match status" value="1"/>
</dbReference>